<evidence type="ECO:0008006" key="3">
    <source>
        <dbReference type="Google" id="ProtNLM"/>
    </source>
</evidence>
<reference evidence="1 2" key="1">
    <citation type="submission" date="2018-12" db="EMBL/GenBank/DDBJ databases">
        <title>Legionella sp,whole genome shotgun sequence.</title>
        <authorList>
            <person name="Wu H."/>
        </authorList>
    </citation>
    <scope>NUCLEOTIDE SEQUENCE [LARGE SCALE GENOMIC DNA]</scope>
    <source>
        <strain evidence="2">km714</strain>
    </source>
</reference>
<dbReference type="SUPFAM" id="SSF54001">
    <property type="entry name" value="Cysteine proteinases"/>
    <property type="match status" value="1"/>
</dbReference>
<evidence type="ECO:0000313" key="1">
    <source>
        <dbReference type="EMBL" id="RUQ91096.1"/>
    </source>
</evidence>
<sequence>MATPQHIAGQGFFQPVKSSEQTAVRKEYVNVGGNGDCGLRAVMACVLDNFLSNKRFKMNAFNEFLSQHFIYFPQHKPSLAGLVTGSERLQQVIKQVGMPELLPAMAYTLRQMMVKEIMANPEKYRGAFVRIPDGAYVDADTSPVKMRQPSTYVDETGIAAIAQVLDIPVKVNVVADGKELPMKLRYNETSVNPEAIIQLDSQHKHYMPMVMEKQRFASVLHSARVIKPVEQEAEDLPMPEIMARIEAEDKRLLEEYDSMVHRLQAMVAAKELTKQDLLQIYVKSMPSSDYLRGRIQHVGTEHGHAHFFDAITQAQATNAAKPIVLPESNEQQIVNELIHALARAYTINHISKNVFSAQLENTQPSARI</sequence>
<dbReference type="InterPro" id="IPR038765">
    <property type="entry name" value="Papain-like_cys_pep_sf"/>
</dbReference>
<dbReference type="Gene3D" id="3.90.70.80">
    <property type="match status" value="1"/>
</dbReference>
<keyword evidence="2" id="KW-1185">Reference proteome</keyword>
<dbReference type="EMBL" id="RZGR01000002">
    <property type="protein sequence ID" value="RUQ91096.1"/>
    <property type="molecule type" value="Genomic_DNA"/>
</dbReference>
<protein>
    <recommendedName>
        <fullName evidence="3">OTU domain-containing protein</fullName>
    </recommendedName>
</protein>
<dbReference type="Proteomes" id="UP000288012">
    <property type="component" value="Unassembled WGS sequence"/>
</dbReference>
<dbReference type="OrthoDB" id="5634175at2"/>
<name>A0A433JM67_9GAMM</name>
<dbReference type="RefSeq" id="WP_126953186.1">
    <property type="nucleotide sequence ID" value="NZ_RZGR01000002.1"/>
</dbReference>
<proteinExistence type="predicted"/>
<accession>A0A433JM67</accession>
<evidence type="ECO:0000313" key="2">
    <source>
        <dbReference type="Proteomes" id="UP000288012"/>
    </source>
</evidence>
<dbReference type="CDD" id="cd22744">
    <property type="entry name" value="OTU"/>
    <property type="match status" value="1"/>
</dbReference>
<dbReference type="AlphaFoldDB" id="A0A433JM67"/>
<organism evidence="1 2">
    <name type="scientific">Legionella septentrionalis</name>
    <dbReference type="NCBI Taxonomy" id="2498109"/>
    <lineage>
        <taxon>Bacteria</taxon>
        <taxon>Pseudomonadati</taxon>
        <taxon>Pseudomonadota</taxon>
        <taxon>Gammaproteobacteria</taxon>
        <taxon>Legionellales</taxon>
        <taxon>Legionellaceae</taxon>
        <taxon>Legionella</taxon>
    </lineage>
</organism>
<gene>
    <name evidence="1" type="ORF">EKM59_01060</name>
</gene>
<comment type="caution">
    <text evidence="1">The sequence shown here is derived from an EMBL/GenBank/DDBJ whole genome shotgun (WGS) entry which is preliminary data.</text>
</comment>